<dbReference type="Proteomes" id="UP000253517">
    <property type="component" value="Unassembled WGS sequence"/>
</dbReference>
<dbReference type="Pfam" id="PF18216">
    <property type="entry name" value="N_formyltrans_C"/>
    <property type="match status" value="1"/>
</dbReference>
<dbReference type="InterPro" id="IPR036477">
    <property type="entry name" value="Formyl_transf_N_sf"/>
</dbReference>
<dbReference type="RefSeq" id="WP_114365947.1">
    <property type="nucleotide sequence ID" value="NZ_BHZF01000001.1"/>
</dbReference>
<protein>
    <submittedName>
        <fullName evidence="2">Formyl transferase-like protein</fullName>
    </submittedName>
</protein>
<comment type="caution">
    <text evidence="2">The sequence shown here is derived from an EMBL/GenBank/DDBJ whole genome shotgun (WGS) entry which is preliminary data.</text>
</comment>
<dbReference type="EMBL" id="QPJS01000001">
    <property type="protein sequence ID" value="RCX05686.1"/>
    <property type="molecule type" value="Genomic_DNA"/>
</dbReference>
<organism evidence="2 3">
    <name type="scientific">Schleiferia thermophila</name>
    <dbReference type="NCBI Taxonomy" id="884107"/>
    <lineage>
        <taxon>Bacteria</taxon>
        <taxon>Pseudomonadati</taxon>
        <taxon>Bacteroidota</taxon>
        <taxon>Flavobacteriia</taxon>
        <taxon>Flavobacteriales</taxon>
        <taxon>Schleiferiaceae</taxon>
        <taxon>Schleiferia</taxon>
    </lineage>
</organism>
<dbReference type="NCBIfam" id="NF005755">
    <property type="entry name" value="PRK07579.1"/>
    <property type="match status" value="1"/>
</dbReference>
<accession>A0A369ABL0</accession>
<proteinExistence type="predicted"/>
<evidence type="ECO:0000313" key="2">
    <source>
        <dbReference type="EMBL" id="RCX05686.1"/>
    </source>
</evidence>
<dbReference type="GO" id="GO:0016740">
    <property type="term" value="F:transferase activity"/>
    <property type="evidence" value="ECO:0007669"/>
    <property type="project" value="UniProtKB-KW"/>
</dbReference>
<dbReference type="Gene3D" id="3.40.50.170">
    <property type="entry name" value="Formyl transferase, N-terminal domain"/>
    <property type="match status" value="1"/>
</dbReference>
<feature type="domain" description="N-formyltransferase dimerization C-terminal" evidence="1">
    <location>
        <begin position="191"/>
        <end position="242"/>
    </location>
</feature>
<keyword evidence="2" id="KW-0808">Transferase</keyword>
<dbReference type="InterPro" id="IPR040660">
    <property type="entry name" value="N_formyltrans_C"/>
</dbReference>
<evidence type="ECO:0000313" key="3">
    <source>
        <dbReference type="Proteomes" id="UP000253517"/>
    </source>
</evidence>
<reference evidence="2 3" key="1">
    <citation type="submission" date="2018-07" db="EMBL/GenBank/DDBJ databases">
        <title>Genomic Encyclopedia of Type Strains, Phase IV (KMG-IV): sequencing the most valuable type-strain genomes for metagenomic binning, comparative biology and taxonomic classification.</title>
        <authorList>
            <person name="Goeker M."/>
        </authorList>
    </citation>
    <scope>NUCLEOTIDE SEQUENCE [LARGE SCALE GENOMIC DNA]</scope>
    <source>
        <strain evidence="2 3">DSM 21410</strain>
    </source>
</reference>
<dbReference type="AlphaFoldDB" id="A0A369ABL0"/>
<dbReference type="SUPFAM" id="SSF53328">
    <property type="entry name" value="Formyltransferase"/>
    <property type="match status" value="1"/>
</dbReference>
<name>A0A369ABL0_9FLAO</name>
<keyword evidence="3" id="KW-1185">Reference proteome</keyword>
<evidence type="ECO:0000259" key="1">
    <source>
        <dbReference type="Pfam" id="PF18216"/>
    </source>
</evidence>
<sequence length="244" mass="28767">MKKKALIITDNFKICSKINQINQILGIDSEFSFATSIYSSIKDFNLSDRYLKQYNLKKDNDVEEIINNYEMVFSIHSKQIFPKILIDSCKCYNLHPGYIPINRGWYPQVFAIINNTPVGATFHEIDENLDLGRIIDREFVKKESWDTSFTLYNKIVNKELELWERNILNVLKGDYMTIEPENNGSIYFKKDFYNLLKLDLNEKVTVKQFIDRLRALTFDSYDNLFFIDENGQKVYVSINLKKGE</sequence>
<gene>
    <name evidence="2" type="ORF">DES35_101974</name>
</gene>